<accession>A0AAD1ZUM7</accession>
<dbReference type="EMBL" id="OU503048">
    <property type="protein sequence ID" value="CAI9773572.1"/>
    <property type="molecule type" value="Genomic_DNA"/>
</dbReference>
<name>A0AAD1ZUM7_9LAMI</name>
<dbReference type="AlphaFoldDB" id="A0AAD1ZUM7"/>
<keyword evidence="2" id="KW-1185">Reference proteome</keyword>
<dbReference type="PANTHER" id="PTHR42663">
    <property type="entry name" value="HYDROLASE C777.06C-RELATED-RELATED"/>
    <property type="match status" value="1"/>
</dbReference>
<gene>
    <name evidence="1" type="ORF">FPE_LOCUS21002</name>
</gene>
<protein>
    <submittedName>
        <fullName evidence="1">Uncharacterized protein</fullName>
    </submittedName>
</protein>
<evidence type="ECO:0000313" key="2">
    <source>
        <dbReference type="Proteomes" id="UP000834106"/>
    </source>
</evidence>
<proteinExistence type="predicted"/>
<organism evidence="1 2">
    <name type="scientific">Fraxinus pennsylvanica</name>
    <dbReference type="NCBI Taxonomy" id="56036"/>
    <lineage>
        <taxon>Eukaryota</taxon>
        <taxon>Viridiplantae</taxon>
        <taxon>Streptophyta</taxon>
        <taxon>Embryophyta</taxon>
        <taxon>Tracheophyta</taxon>
        <taxon>Spermatophyta</taxon>
        <taxon>Magnoliopsida</taxon>
        <taxon>eudicotyledons</taxon>
        <taxon>Gunneridae</taxon>
        <taxon>Pentapetalae</taxon>
        <taxon>asterids</taxon>
        <taxon>lamiids</taxon>
        <taxon>Lamiales</taxon>
        <taxon>Oleaceae</taxon>
        <taxon>Oleeae</taxon>
        <taxon>Fraxinus</taxon>
    </lineage>
</organism>
<sequence>MALFSRPAASSLIQINRSIPSFSLTKRISFSKFFHFKRILQASLRSGPASYESGGQASIEQSEIIFLGTGTSEGIPRVSCLTDPIKKCPVCSKAVEPGNKNRRLNTSLLIRVPRPSGSCNILIDAGKFFYHSALKWFPTYG</sequence>
<dbReference type="Gene3D" id="3.60.15.10">
    <property type="entry name" value="Ribonuclease Z/Hydroxyacylglutathione hydrolase-like"/>
    <property type="match status" value="1"/>
</dbReference>
<dbReference type="InterPro" id="IPR036866">
    <property type="entry name" value="RibonucZ/Hydroxyglut_hydro"/>
</dbReference>
<reference evidence="1" key="1">
    <citation type="submission" date="2023-05" db="EMBL/GenBank/DDBJ databases">
        <authorList>
            <person name="Huff M."/>
        </authorList>
    </citation>
    <scope>NUCLEOTIDE SEQUENCE</scope>
</reference>
<dbReference type="PANTHER" id="PTHR42663:SF3">
    <property type="entry name" value="OS09G0363800 PROTEIN"/>
    <property type="match status" value="1"/>
</dbReference>
<evidence type="ECO:0000313" key="1">
    <source>
        <dbReference type="EMBL" id="CAI9773572.1"/>
    </source>
</evidence>
<dbReference type="Proteomes" id="UP000834106">
    <property type="component" value="Chromosome 13"/>
</dbReference>